<dbReference type="EMBL" id="JAGMVJ010000001">
    <property type="protein sequence ID" value="KAH7094759.1"/>
    <property type="molecule type" value="Genomic_DNA"/>
</dbReference>
<evidence type="ECO:0000313" key="3">
    <source>
        <dbReference type="Proteomes" id="UP000813461"/>
    </source>
</evidence>
<reference evidence="2" key="1">
    <citation type="journal article" date="2021" name="Nat. Commun.">
        <title>Genetic determinants of endophytism in the Arabidopsis root mycobiome.</title>
        <authorList>
            <person name="Mesny F."/>
            <person name="Miyauchi S."/>
            <person name="Thiergart T."/>
            <person name="Pickel B."/>
            <person name="Atanasova L."/>
            <person name="Karlsson M."/>
            <person name="Huettel B."/>
            <person name="Barry K.W."/>
            <person name="Haridas S."/>
            <person name="Chen C."/>
            <person name="Bauer D."/>
            <person name="Andreopoulos W."/>
            <person name="Pangilinan J."/>
            <person name="LaButti K."/>
            <person name="Riley R."/>
            <person name="Lipzen A."/>
            <person name="Clum A."/>
            <person name="Drula E."/>
            <person name="Henrissat B."/>
            <person name="Kohler A."/>
            <person name="Grigoriev I.V."/>
            <person name="Martin F.M."/>
            <person name="Hacquard S."/>
        </authorList>
    </citation>
    <scope>NUCLEOTIDE SEQUENCE</scope>
    <source>
        <strain evidence="2">MPI-SDFR-AT-0120</strain>
    </source>
</reference>
<organism evidence="2 3">
    <name type="scientific">Paraphoma chrysanthemicola</name>
    <dbReference type="NCBI Taxonomy" id="798071"/>
    <lineage>
        <taxon>Eukaryota</taxon>
        <taxon>Fungi</taxon>
        <taxon>Dikarya</taxon>
        <taxon>Ascomycota</taxon>
        <taxon>Pezizomycotina</taxon>
        <taxon>Dothideomycetes</taxon>
        <taxon>Pleosporomycetidae</taxon>
        <taxon>Pleosporales</taxon>
        <taxon>Pleosporineae</taxon>
        <taxon>Phaeosphaeriaceae</taxon>
        <taxon>Paraphoma</taxon>
    </lineage>
</organism>
<keyword evidence="3" id="KW-1185">Reference proteome</keyword>
<evidence type="ECO:0000256" key="1">
    <source>
        <dbReference type="SAM" id="MobiDB-lite"/>
    </source>
</evidence>
<gene>
    <name evidence="2" type="ORF">FB567DRAFT_586114</name>
</gene>
<dbReference type="OrthoDB" id="3775889at2759"/>
<feature type="region of interest" description="Disordered" evidence="1">
    <location>
        <begin position="1"/>
        <end position="60"/>
    </location>
</feature>
<evidence type="ECO:0000313" key="2">
    <source>
        <dbReference type="EMBL" id="KAH7094759.1"/>
    </source>
</evidence>
<dbReference type="AlphaFoldDB" id="A0A8K0RHU6"/>
<name>A0A8K0RHU6_9PLEO</name>
<proteinExistence type="predicted"/>
<accession>A0A8K0RHU6</accession>
<feature type="compositionally biased region" description="Low complexity" evidence="1">
    <location>
        <begin position="40"/>
        <end position="50"/>
    </location>
</feature>
<protein>
    <submittedName>
        <fullName evidence="2">Uncharacterized protein</fullName>
    </submittedName>
</protein>
<comment type="caution">
    <text evidence="2">The sequence shown here is derived from an EMBL/GenBank/DDBJ whole genome shotgun (WGS) entry which is preliminary data.</text>
</comment>
<sequence>MSSDASRRHSTGSSSSTSSSSSSASGSWRSSNAPWRRGNSLPAAPTTSLPLPTPSKPSFDDVQEGMVFFLPEPPKSSRMQVAIDGTDQDPWGHPFVVTGKRVLDGDDCVEVRCCTSFAGRRITETHKPTHQHDLFVLADNNMDSVPHGTTSLAGVIAGSAKFPKRTYVNLSKASIYEVEYQYLTACKYGQIQFDLDAILRIKAGRSS</sequence>
<dbReference type="Proteomes" id="UP000813461">
    <property type="component" value="Unassembled WGS sequence"/>
</dbReference>
<feature type="compositionally biased region" description="Low complexity" evidence="1">
    <location>
        <begin position="11"/>
        <end position="31"/>
    </location>
</feature>